<keyword evidence="4" id="KW-0393">Immunoglobulin domain</keyword>
<feature type="chain" id="PRO_5018295910" evidence="7">
    <location>
        <begin position="17"/>
        <end position="245"/>
    </location>
</feature>
<evidence type="ECO:0000256" key="6">
    <source>
        <dbReference type="SAM" id="Phobius"/>
    </source>
</evidence>
<dbReference type="SUPFAM" id="SSF48726">
    <property type="entry name" value="Immunoglobulin"/>
    <property type="match status" value="1"/>
</dbReference>
<dbReference type="STRING" id="1868482.ENSTSYP00000009283"/>
<dbReference type="PANTHER" id="PTHR11738">
    <property type="entry name" value="MHC CLASS I NK CELL RECEPTOR"/>
    <property type="match status" value="1"/>
</dbReference>
<evidence type="ECO:0000256" key="5">
    <source>
        <dbReference type="SAM" id="MobiDB-lite"/>
    </source>
</evidence>
<dbReference type="InterPro" id="IPR036179">
    <property type="entry name" value="Ig-like_dom_sf"/>
</dbReference>
<evidence type="ECO:0000313" key="8">
    <source>
        <dbReference type="Proteomes" id="UP000189704"/>
    </source>
</evidence>
<evidence type="ECO:0000256" key="7">
    <source>
        <dbReference type="SAM" id="SignalP"/>
    </source>
</evidence>
<dbReference type="GO" id="GO:0002764">
    <property type="term" value="P:immune response-regulating signaling pathway"/>
    <property type="evidence" value="ECO:0007669"/>
    <property type="project" value="TreeGrafter"/>
</dbReference>
<name>A0A1U7UPE1_CARSF</name>
<dbReference type="AlphaFoldDB" id="A0A1U7UPE1"/>
<feature type="signal peptide" evidence="7">
    <location>
        <begin position="1"/>
        <end position="16"/>
    </location>
</feature>
<evidence type="ECO:0000256" key="2">
    <source>
        <dbReference type="ARBA" id="ARBA00023157"/>
    </source>
</evidence>
<dbReference type="Gene3D" id="2.60.40.10">
    <property type="entry name" value="Immunoglobulins"/>
    <property type="match status" value="1"/>
</dbReference>
<accession>A0A1U7UPE1</accession>
<evidence type="ECO:0000313" key="9">
    <source>
        <dbReference type="RefSeq" id="XP_008072075.2"/>
    </source>
</evidence>
<sequence>MVTELLVLLCLGLCLGSEDEKKKETLPKPSLSTRTSLVVERKSKTLKCQAHLQNVTFMLRKLHDFEYPQEQSSAGNKAEFPSTDLEPKDAERYFCAYKTTASHEWSENNELFQLMATDRCNILKVGTLGTVAHTCNPRTLPADTRIIFVTTFTCISILLLFLSIFFIYRCSQQGSSHEESTRRTSHSKLSEQEVTDLPKMEKLSFSTEDPQGVTYTELNATALSKAASAPTEEPPRSSDYATLKV</sequence>
<evidence type="ECO:0000256" key="4">
    <source>
        <dbReference type="ARBA" id="ARBA00023319"/>
    </source>
</evidence>
<feature type="compositionally biased region" description="Basic and acidic residues" evidence="5">
    <location>
        <begin position="177"/>
        <end position="202"/>
    </location>
</feature>
<dbReference type="GeneID" id="103276475"/>
<keyword evidence="3" id="KW-0325">Glycoprotein</keyword>
<keyword evidence="6" id="KW-0812">Transmembrane</keyword>
<feature type="region of interest" description="Disordered" evidence="5">
    <location>
        <begin position="177"/>
        <end position="212"/>
    </location>
</feature>
<protein>
    <submittedName>
        <fullName evidence="9">V-set and transmembrane domain-containing protein 1-like</fullName>
    </submittedName>
</protein>
<feature type="transmembrane region" description="Helical" evidence="6">
    <location>
        <begin position="146"/>
        <end position="168"/>
    </location>
</feature>
<dbReference type="OrthoDB" id="9837241at2759"/>
<dbReference type="InterPro" id="IPR013783">
    <property type="entry name" value="Ig-like_fold"/>
</dbReference>
<keyword evidence="1" id="KW-0677">Repeat</keyword>
<dbReference type="RefSeq" id="XP_008072075.2">
    <property type="nucleotide sequence ID" value="XM_008073884.2"/>
</dbReference>
<dbReference type="FunFam" id="2.60.40.10:FF:000033">
    <property type="entry name" value="Killer cell immunoglobulin-like receptor"/>
    <property type="match status" value="1"/>
</dbReference>
<dbReference type="Proteomes" id="UP000189704">
    <property type="component" value="Unplaced"/>
</dbReference>
<feature type="region of interest" description="Disordered" evidence="5">
    <location>
        <begin position="224"/>
        <end position="245"/>
    </location>
</feature>
<keyword evidence="2" id="KW-1015">Disulfide bond</keyword>
<evidence type="ECO:0000256" key="1">
    <source>
        <dbReference type="ARBA" id="ARBA00022737"/>
    </source>
</evidence>
<organism evidence="8 9">
    <name type="scientific">Carlito syrichta</name>
    <name type="common">Philippine tarsier</name>
    <name type="synonym">Tarsius syrichta</name>
    <dbReference type="NCBI Taxonomy" id="1868482"/>
    <lineage>
        <taxon>Eukaryota</taxon>
        <taxon>Metazoa</taxon>
        <taxon>Chordata</taxon>
        <taxon>Craniata</taxon>
        <taxon>Vertebrata</taxon>
        <taxon>Euteleostomi</taxon>
        <taxon>Mammalia</taxon>
        <taxon>Eutheria</taxon>
        <taxon>Euarchontoglires</taxon>
        <taxon>Primates</taxon>
        <taxon>Haplorrhini</taxon>
        <taxon>Tarsiiformes</taxon>
        <taxon>Tarsiidae</taxon>
        <taxon>Carlito</taxon>
    </lineage>
</organism>
<dbReference type="KEGG" id="csyr:103276475"/>
<dbReference type="GO" id="GO:0005886">
    <property type="term" value="C:plasma membrane"/>
    <property type="evidence" value="ECO:0007669"/>
    <property type="project" value="TreeGrafter"/>
</dbReference>
<dbReference type="PANTHER" id="PTHR11738:SF180">
    <property type="entry name" value="V-SET AND TRANSMEMBRANE DOMAIN-CONTAINING PROTEIN 1"/>
    <property type="match status" value="1"/>
</dbReference>
<keyword evidence="6" id="KW-0472">Membrane</keyword>
<keyword evidence="8" id="KW-1185">Reference proteome</keyword>
<keyword evidence="7" id="KW-0732">Signal</keyword>
<proteinExistence type="predicted"/>
<keyword evidence="6" id="KW-1133">Transmembrane helix</keyword>
<dbReference type="InterPro" id="IPR050412">
    <property type="entry name" value="Ig-like_Receptors_ImmuneReg"/>
</dbReference>
<reference evidence="9" key="1">
    <citation type="submission" date="2025-08" db="UniProtKB">
        <authorList>
            <consortium name="RefSeq"/>
        </authorList>
    </citation>
    <scope>IDENTIFICATION</scope>
</reference>
<gene>
    <name evidence="9" type="primary">LOC103276475</name>
</gene>
<evidence type="ECO:0000256" key="3">
    <source>
        <dbReference type="ARBA" id="ARBA00023180"/>
    </source>
</evidence>